<dbReference type="Pfam" id="PF23142">
    <property type="entry name" value="PH_PLEKHM2"/>
    <property type="match status" value="1"/>
</dbReference>
<evidence type="ECO:0000313" key="5">
    <source>
        <dbReference type="EMBL" id="CAD7196540.1"/>
    </source>
</evidence>
<dbReference type="PANTHER" id="PTHR46556">
    <property type="entry name" value="PLECKSTRIN HOMOLOGY DOMAIN-CONTAINING FAMILY M MEMBER 2"/>
    <property type="match status" value="1"/>
</dbReference>
<keyword evidence="2" id="KW-0963">Cytoplasm</keyword>
<name>A0A7R8VGI1_TIMDO</name>
<dbReference type="PROSITE" id="PS50003">
    <property type="entry name" value="PH_DOMAIN"/>
    <property type="match status" value="1"/>
</dbReference>
<dbReference type="Pfam" id="PF00169">
    <property type="entry name" value="PH"/>
    <property type="match status" value="1"/>
</dbReference>
<feature type="domain" description="PH" evidence="4">
    <location>
        <begin position="726"/>
        <end position="827"/>
    </location>
</feature>
<dbReference type="PANTHER" id="PTHR46556:SF1">
    <property type="entry name" value="PLECKSTRIN HOMOLOGY DOMAIN-CONTAINING FAMILY M MEMBER 2"/>
    <property type="match status" value="1"/>
</dbReference>
<dbReference type="InterPro" id="IPR057288">
    <property type="entry name" value="PH_PLEKHM2"/>
</dbReference>
<dbReference type="GO" id="GO:0032418">
    <property type="term" value="P:lysosome localization"/>
    <property type="evidence" value="ECO:0007669"/>
    <property type="project" value="TreeGrafter"/>
</dbReference>
<dbReference type="GO" id="GO:0007030">
    <property type="term" value="P:Golgi organization"/>
    <property type="evidence" value="ECO:0007669"/>
    <property type="project" value="TreeGrafter"/>
</dbReference>
<dbReference type="CDD" id="cd13309">
    <property type="entry name" value="PH_SKIP"/>
    <property type="match status" value="1"/>
</dbReference>
<evidence type="ECO:0000259" key="4">
    <source>
        <dbReference type="PROSITE" id="PS50003"/>
    </source>
</evidence>
<evidence type="ECO:0000256" key="3">
    <source>
        <dbReference type="SAM" id="MobiDB-lite"/>
    </source>
</evidence>
<evidence type="ECO:0000256" key="1">
    <source>
        <dbReference type="ARBA" id="ARBA00004496"/>
    </source>
</evidence>
<sequence length="1013" mass="113698">MNERERSHGVSFGVDMTSWQHLGEMSDMRMISSMTSSLSSPVDSGVALLDSDGDGTSVSEATINEMDNTDNLSLRDCKEDDLMYTEIEDNCINHKLLSSGTCQADHKEISSDTTKTTLLNTIGGWSGSLETEESTETSNFSAGSWNDSTGDKNVATKFYDRKVSPLANAVEMSSELQPKMYPSPITHRDLRIENIEETKKHNLEQKAQSCISCIESTTDKTSDTSSSTIGDNIVYRRQRRKKRNGSEVKMKRVSFHGDFILPNNNDAKVPSSDFSVSFLPPNAVIKNNVSKGRYSWCSEGDAPYITQYKNESDTKSDIYLSSSSTLSSNDESKENQKCDRKVISHSSYQIKNKGSVNSILANTIEGSVEKLSDKGLPVDERGIPEGQEDPPKSSSTLNLYPFTEDNRLGTYSSYLNLKKFPSMASSMDHSDLESMFSDVLDYHLSSTMLSDCNTSRGSQPDLQQSKSHYDSRKSFSSLLDARTLAYKTSILNRFMKSLAERRNNTKKIISFVKPTRSLYIKGIKQNSDALKPFIEEVEAELKKMEADSELNHDEHCWPVEEFLESSVFVNKNEALYKVFRVRNSYFLDETCQPLLVLMTDTTLYVTGSKNNDIYYNYHVLPYKELDAIIVGPNAQTVLFASASIKSEVMVATGNRLMTEKLVSHLEVAMRRASQLPAVRQLQLDDMRSLYHWLAKEVTLSEDEVLCHYSLIHLQDRHISPPTTPLGPIKEGYLMFRPAAAAPLQPWEPGFFLLKAGVVYMFNEKKPSIPKRVIPIRGKHCCGCRRIPNAQRPHTFEILIGPRRSFQFAAADEYEASDWLQAFVQSASGVYEMEHVETVPCTLLVTSHRILTCKEQFPSGPMHVLSCAQIRDVLCIGTVSDQHSWCMLTYPIVPTLSAAGSTTHTTGPSKHAHLNKTTNHDILRPHLFNAQQRLPRTKDLQLERRNSLPVPKFRSYSSMKTAEGIVELTSACVEAREEDRVTYSLAPHTAGSQFNSVGDMWCVTSHSTFVHCEV</sequence>
<dbReference type="InterPro" id="IPR053015">
    <property type="entry name" value="PH_domain-containing_M2"/>
</dbReference>
<dbReference type="GO" id="GO:0019894">
    <property type="term" value="F:kinesin binding"/>
    <property type="evidence" value="ECO:0007669"/>
    <property type="project" value="TreeGrafter"/>
</dbReference>
<dbReference type="Gene3D" id="2.30.29.30">
    <property type="entry name" value="Pleckstrin-homology domain (PH domain)/Phosphotyrosine-binding domain (PTB)"/>
    <property type="match status" value="1"/>
</dbReference>
<reference evidence="5" key="1">
    <citation type="submission" date="2020-11" db="EMBL/GenBank/DDBJ databases">
        <authorList>
            <person name="Tran Van P."/>
        </authorList>
    </citation>
    <scope>NUCLEOTIDE SEQUENCE</scope>
</reference>
<feature type="compositionally biased region" description="Basic and acidic residues" evidence="3">
    <location>
        <begin position="371"/>
        <end position="383"/>
    </location>
</feature>
<dbReference type="EMBL" id="OA565211">
    <property type="protein sequence ID" value="CAD7196540.1"/>
    <property type="molecule type" value="Genomic_DNA"/>
</dbReference>
<accession>A0A7R8VGI1</accession>
<dbReference type="InterPro" id="IPR011993">
    <property type="entry name" value="PH-like_dom_sf"/>
</dbReference>
<organism evidence="5">
    <name type="scientific">Timema douglasi</name>
    <name type="common">Walking stick</name>
    <dbReference type="NCBI Taxonomy" id="61478"/>
    <lineage>
        <taxon>Eukaryota</taxon>
        <taxon>Metazoa</taxon>
        <taxon>Ecdysozoa</taxon>
        <taxon>Arthropoda</taxon>
        <taxon>Hexapoda</taxon>
        <taxon>Insecta</taxon>
        <taxon>Pterygota</taxon>
        <taxon>Neoptera</taxon>
        <taxon>Polyneoptera</taxon>
        <taxon>Phasmatodea</taxon>
        <taxon>Timematodea</taxon>
        <taxon>Timematoidea</taxon>
        <taxon>Timematidae</taxon>
        <taxon>Timema</taxon>
    </lineage>
</organism>
<evidence type="ECO:0000256" key="2">
    <source>
        <dbReference type="ARBA" id="ARBA00022490"/>
    </source>
</evidence>
<dbReference type="InterPro" id="IPR001849">
    <property type="entry name" value="PH_domain"/>
</dbReference>
<comment type="subcellular location">
    <subcellularLocation>
        <location evidence="1">Cytoplasm</location>
    </subcellularLocation>
</comment>
<dbReference type="SUPFAM" id="SSF50729">
    <property type="entry name" value="PH domain-like"/>
    <property type="match status" value="1"/>
</dbReference>
<feature type="region of interest" description="Disordered" evidence="3">
    <location>
        <begin position="371"/>
        <end position="400"/>
    </location>
</feature>
<dbReference type="GO" id="GO:0032880">
    <property type="term" value="P:regulation of protein localization"/>
    <property type="evidence" value="ECO:0007669"/>
    <property type="project" value="TreeGrafter"/>
</dbReference>
<protein>
    <recommendedName>
        <fullName evidence="4">PH domain-containing protein</fullName>
    </recommendedName>
</protein>
<dbReference type="SMART" id="SM00233">
    <property type="entry name" value="PH"/>
    <property type="match status" value="1"/>
</dbReference>
<gene>
    <name evidence="5" type="ORF">TDIB3V08_LOCUS2881</name>
</gene>
<dbReference type="AlphaFoldDB" id="A0A7R8VGI1"/>
<proteinExistence type="predicted"/>
<dbReference type="GO" id="GO:0010008">
    <property type="term" value="C:endosome membrane"/>
    <property type="evidence" value="ECO:0007669"/>
    <property type="project" value="TreeGrafter"/>
</dbReference>